<dbReference type="Proteomes" id="UP001652661">
    <property type="component" value="Chromosome 2R"/>
</dbReference>
<evidence type="ECO:0000256" key="1">
    <source>
        <dbReference type="ARBA" id="ARBA00004123"/>
    </source>
</evidence>
<feature type="domain" description="Plus3" evidence="6">
    <location>
        <begin position="194"/>
        <end position="324"/>
    </location>
</feature>
<feature type="compositionally biased region" description="Low complexity" evidence="5">
    <location>
        <begin position="168"/>
        <end position="178"/>
    </location>
</feature>
<feature type="region of interest" description="Disordered" evidence="5">
    <location>
        <begin position="85"/>
        <end position="196"/>
    </location>
</feature>
<sequence>MNACPKIIRKRVFTKDLEDGEIMEGTGTESLVREFNDGFDEELMGDAEDRARLLHLNEFEREQELYQRSLRREDLQRKFDIQSQLNKDRVSENSEIKERSQTRRQILDHQRAGNKRSSAFERLVAERNSKLGKDQGSEEDTVKTGGKKDSQTQQIKKVKLKATDIYSDDSSSSSSSSSEENTPIQPASKDQVPVTTREQLSRAILTRNQLESFLDRPNFEQTIVGCYVRINVSVQTDRSNRIYQILGLREAKEEYKLGRKRTKQVLRLRFGAQEQYSLMDVVSNQGITNQEFALWVAVYQRDMQTLPLLADIAKKQLDVERASEYSFTEGEVEQLLQTKMQAGQMQVRAAYRKIRLFMERDRAIELNDLELVKGLEKQIQEIDENPRAQGENTQEQRTQVVSSPSAPAPTIHRHVPLTTPVSKRSFPDPAPNSAEFELEQYMRRKYKKSAVVSRCRVEVEAEDWEEVAPVPSSETVKEVEEIPGLDLYELHNFKVAIDTRAMVPLNLIFKDVKFGSS</sequence>
<gene>
    <name evidence="8" type="primary">LOC108081853</name>
    <name evidence="9" type="synonym">tplus3b</name>
</gene>
<dbReference type="SMART" id="SM00719">
    <property type="entry name" value="Plus3"/>
    <property type="match status" value="1"/>
</dbReference>
<evidence type="ECO:0000256" key="3">
    <source>
        <dbReference type="ARBA" id="ARBA00023163"/>
    </source>
</evidence>
<name>A0A6P4JD88_DROKI</name>
<evidence type="ECO:0000313" key="9">
    <source>
        <dbReference type="RefSeq" id="XP_070140745.1"/>
    </source>
</evidence>
<comment type="subcellular location">
    <subcellularLocation>
        <location evidence="1">Nucleus</location>
    </subcellularLocation>
</comment>
<dbReference type="OMA" id="EFYMWSG"/>
<dbReference type="GO" id="GO:0016593">
    <property type="term" value="C:Cdc73/Paf1 complex"/>
    <property type="evidence" value="ECO:0007669"/>
    <property type="project" value="TreeGrafter"/>
</dbReference>
<evidence type="ECO:0000259" key="6">
    <source>
        <dbReference type="PROSITE" id="PS51360"/>
    </source>
</evidence>
<keyword evidence="3" id="KW-0804">Transcription</keyword>
<feature type="compositionally biased region" description="Basic and acidic residues" evidence="5">
    <location>
        <begin position="85"/>
        <end position="111"/>
    </location>
</feature>
<reference evidence="7" key="2">
    <citation type="submission" date="2025-05" db="UniProtKB">
        <authorList>
            <consortium name="RefSeq"/>
        </authorList>
    </citation>
    <scope>NUCLEOTIDE SEQUENCE [LARGE SCALE GENOMIC DNA]</scope>
    <source>
        <strain evidence="7">14028-0561.14</strain>
    </source>
</reference>
<dbReference type="RefSeq" id="XP_070140745.1">
    <property type="nucleotide sequence ID" value="XM_070284644.1"/>
</dbReference>
<dbReference type="RefSeq" id="XP_017032583.1">
    <property type="nucleotide sequence ID" value="XM_017177094.1"/>
</dbReference>
<evidence type="ECO:0000313" key="8">
    <source>
        <dbReference type="RefSeq" id="XP_017032583.1"/>
    </source>
</evidence>
<keyword evidence="4" id="KW-0539">Nucleus</keyword>
<reference evidence="8" key="1">
    <citation type="submission" date="2025-04" db="UniProtKB">
        <authorList>
            <consortium name="RefSeq"/>
        </authorList>
    </citation>
    <scope>IDENTIFICATION</scope>
    <source>
        <strain evidence="7 9">14028-0561.14</strain>
        <tissue evidence="9">Whole fly</tissue>
    </source>
</reference>
<dbReference type="AlphaFoldDB" id="A0A6P4JD88"/>
<protein>
    <submittedName>
        <fullName evidence="8 9">RNA polymerase-associated protein RTF1 homolog</fullName>
    </submittedName>
</protein>
<keyword evidence="7" id="KW-1185">Reference proteome</keyword>
<dbReference type="OrthoDB" id="166375at2759"/>
<feature type="compositionally biased region" description="Basic and acidic residues" evidence="5">
    <location>
        <begin position="123"/>
        <end position="150"/>
    </location>
</feature>
<dbReference type="Pfam" id="PF03126">
    <property type="entry name" value="Plus-3"/>
    <property type="match status" value="1"/>
</dbReference>
<dbReference type="GO" id="GO:1990269">
    <property type="term" value="F:RNA polymerase II C-terminal domain phosphoserine binding"/>
    <property type="evidence" value="ECO:0007669"/>
    <property type="project" value="TreeGrafter"/>
</dbReference>
<accession>A0A6P4JD88</accession>
<dbReference type="PROSITE" id="PS51360">
    <property type="entry name" value="PLUS3"/>
    <property type="match status" value="1"/>
</dbReference>
<evidence type="ECO:0000256" key="4">
    <source>
        <dbReference type="ARBA" id="ARBA00023242"/>
    </source>
</evidence>
<dbReference type="InterPro" id="IPR004343">
    <property type="entry name" value="Plus-3_dom"/>
</dbReference>
<dbReference type="GeneID" id="108081853"/>
<proteinExistence type="predicted"/>
<dbReference type="Gene3D" id="3.90.70.200">
    <property type="entry name" value="Plus-3 domain"/>
    <property type="match status" value="1"/>
</dbReference>
<evidence type="ECO:0000256" key="2">
    <source>
        <dbReference type="ARBA" id="ARBA00023015"/>
    </source>
</evidence>
<dbReference type="PANTHER" id="PTHR13115:SF8">
    <property type="entry name" value="RNA POLYMERASE-ASSOCIATED PROTEIN RTF1 HOMOLOG"/>
    <property type="match status" value="1"/>
</dbReference>
<dbReference type="GO" id="GO:0003677">
    <property type="term" value="F:DNA binding"/>
    <property type="evidence" value="ECO:0007669"/>
    <property type="project" value="InterPro"/>
</dbReference>
<dbReference type="SUPFAM" id="SSF159042">
    <property type="entry name" value="Plus3-like"/>
    <property type="match status" value="1"/>
</dbReference>
<organism evidence="7 8">
    <name type="scientific">Drosophila kikkawai</name>
    <name type="common">Fruit fly</name>
    <dbReference type="NCBI Taxonomy" id="30033"/>
    <lineage>
        <taxon>Eukaryota</taxon>
        <taxon>Metazoa</taxon>
        <taxon>Ecdysozoa</taxon>
        <taxon>Arthropoda</taxon>
        <taxon>Hexapoda</taxon>
        <taxon>Insecta</taxon>
        <taxon>Pterygota</taxon>
        <taxon>Neoptera</taxon>
        <taxon>Endopterygota</taxon>
        <taxon>Diptera</taxon>
        <taxon>Brachycera</taxon>
        <taxon>Muscomorpha</taxon>
        <taxon>Ephydroidea</taxon>
        <taxon>Drosophilidae</taxon>
        <taxon>Drosophila</taxon>
        <taxon>Sophophora</taxon>
    </lineage>
</organism>
<evidence type="ECO:0000313" key="7">
    <source>
        <dbReference type="Proteomes" id="UP001652661"/>
    </source>
</evidence>
<evidence type="ECO:0000256" key="5">
    <source>
        <dbReference type="SAM" id="MobiDB-lite"/>
    </source>
</evidence>
<keyword evidence="2" id="KW-0805">Transcription regulation</keyword>
<dbReference type="InterPro" id="IPR036128">
    <property type="entry name" value="Plus3-like_sf"/>
</dbReference>
<dbReference type="PANTHER" id="PTHR13115">
    <property type="entry name" value="RNA POLYMERASE-ASSOCIATED PROTEIN RTF1 HOMOLOG"/>
    <property type="match status" value="1"/>
</dbReference>